<evidence type="ECO:0008006" key="3">
    <source>
        <dbReference type="Google" id="ProtNLM"/>
    </source>
</evidence>
<organism evidence="1 2">
    <name type="scientific">Dryococelus australis</name>
    <dbReference type="NCBI Taxonomy" id="614101"/>
    <lineage>
        <taxon>Eukaryota</taxon>
        <taxon>Metazoa</taxon>
        <taxon>Ecdysozoa</taxon>
        <taxon>Arthropoda</taxon>
        <taxon>Hexapoda</taxon>
        <taxon>Insecta</taxon>
        <taxon>Pterygota</taxon>
        <taxon>Neoptera</taxon>
        <taxon>Polyneoptera</taxon>
        <taxon>Phasmatodea</taxon>
        <taxon>Verophasmatodea</taxon>
        <taxon>Anareolatae</taxon>
        <taxon>Phasmatidae</taxon>
        <taxon>Eurycanthinae</taxon>
        <taxon>Dryococelus</taxon>
    </lineage>
</organism>
<proteinExistence type="predicted"/>
<keyword evidence="2" id="KW-1185">Reference proteome</keyword>
<evidence type="ECO:0000313" key="1">
    <source>
        <dbReference type="EMBL" id="KAJ8884750.1"/>
    </source>
</evidence>
<comment type="caution">
    <text evidence="1">The sequence shown here is derived from an EMBL/GenBank/DDBJ whole genome shotgun (WGS) entry which is preliminary data.</text>
</comment>
<accession>A0ABQ9HKF3</accession>
<dbReference type="EMBL" id="JARBHB010000004">
    <property type="protein sequence ID" value="KAJ8884750.1"/>
    <property type="molecule type" value="Genomic_DNA"/>
</dbReference>
<dbReference type="Pfam" id="PF14223">
    <property type="entry name" value="Retrotran_gag_2"/>
    <property type="match status" value="1"/>
</dbReference>
<dbReference type="Proteomes" id="UP001159363">
    <property type="component" value="Chromosome X"/>
</dbReference>
<sequence>MRAFLQLDNLWDVMKGEVSDKQKIEKVLSNVTLCINPINFSHLKVVKMAKEAWQQLKNAFEDSGHTMRVGLLRTLVTMRLENCRSVDEYVENIISTAHKLNVIDFEVKDKWIGTLLLEGLPDQIVQ</sequence>
<protein>
    <recommendedName>
        <fullName evidence="3">UBN2 domain-containing protein</fullName>
    </recommendedName>
</protein>
<name>A0ABQ9HKF3_9NEOP</name>
<gene>
    <name evidence="1" type="ORF">PR048_010946</name>
</gene>
<reference evidence="1 2" key="1">
    <citation type="submission" date="2023-02" db="EMBL/GenBank/DDBJ databases">
        <title>LHISI_Scaffold_Assembly.</title>
        <authorList>
            <person name="Stuart O.P."/>
            <person name="Cleave R."/>
            <person name="Magrath M.J.L."/>
            <person name="Mikheyev A.S."/>
        </authorList>
    </citation>
    <scope>NUCLEOTIDE SEQUENCE [LARGE SCALE GENOMIC DNA]</scope>
    <source>
        <strain evidence="1">Daus_M_001</strain>
        <tissue evidence="1">Leg muscle</tissue>
    </source>
</reference>
<evidence type="ECO:0000313" key="2">
    <source>
        <dbReference type="Proteomes" id="UP001159363"/>
    </source>
</evidence>